<protein>
    <submittedName>
        <fullName evidence="1">Sulfite reductase</fullName>
    </submittedName>
</protein>
<name>A0A401IBS9_APHSA</name>
<dbReference type="EMBL" id="BDQK01000001">
    <property type="protein sequence ID" value="GBF78674.1"/>
    <property type="molecule type" value="Genomic_DNA"/>
</dbReference>
<dbReference type="AlphaFoldDB" id="A0A401IBS9"/>
<comment type="caution">
    <text evidence="1">The sequence shown here is derived from an EMBL/GenBank/DDBJ whole genome shotgun (WGS) entry which is preliminary data.</text>
</comment>
<proteinExistence type="predicted"/>
<sequence length="76" mass="8906">MNTTQMRNQLKQYIDQLSPESLEMVTDFVTNLVNQDNDDATEELLQIVGFQEAFEKGKQQIKEGKVKDWRTIRDDV</sequence>
<dbReference type="RefSeq" id="WP_124974276.1">
    <property type="nucleotide sequence ID" value="NZ_BDQK01000001.1"/>
</dbReference>
<evidence type="ECO:0000313" key="2">
    <source>
        <dbReference type="Proteomes" id="UP000287247"/>
    </source>
</evidence>
<keyword evidence="2" id="KW-1185">Reference proteome</keyword>
<dbReference type="Proteomes" id="UP000287247">
    <property type="component" value="Unassembled WGS sequence"/>
</dbReference>
<organism evidence="1 2">
    <name type="scientific">Aphanothece sacrum FPU1</name>
    <dbReference type="NCBI Taxonomy" id="1920663"/>
    <lineage>
        <taxon>Bacteria</taxon>
        <taxon>Bacillati</taxon>
        <taxon>Cyanobacteriota</taxon>
        <taxon>Cyanophyceae</taxon>
        <taxon>Oscillatoriophycideae</taxon>
        <taxon>Chroococcales</taxon>
        <taxon>Aphanothecaceae</taxon>
        <taxon>Aphanothece</taxon>
    </lineage>
</organism>
<reference evidence="2" key="1">
    <citation type="submission" date="2017-05" db="EMBL/GenBank/DDBJ databases">
        <title>Physiological properties and genetic analysis related to exopolysaccharide production of fresh-water unicellular cyanobacterium Aphanothece sacrum, Suizenji Nori, that has been cultured as a food source in Japan.</title>
        <authorList>
            <person name="Kanesaki Y."/>
            <person name="Yoshikawa S."/>
            <person name="Ohki K."/>
        </authorList>
    </citation>
    <scope>NUCLEOTIDE SEQUENCE [LARGE SCALE GENOMIC DNA]</scope>
    <source>
        <strain evidence="2">FPU1</strain>
    </source>
</reference>
<evidence type="ECO:0000313" key="1">
    <source>
        <dbReference type="EMBL" id="GBF78674.1"/>
    </source>
</evidence>
<dbReference type="OrthoDB" id="574553at2"/>
<gene>
    <name evidence="1" type="ORF">AsFPU1_0063</name>
</gene>
<accession>A0A401IBS9</accession>